<dbReference type="GO" id="GO:0009986">
    <property type="term" value="C:cell surface"/>
    <property type="evidence" value="ECO:0007669"/>
    <property type="project" value="InterPro"/>
</dbReference>
<dbReference type="PROSITE" id="PS00107">
    <property type="entry name" value="PROTEIN_KINASE_ATP"/>
    <property type="match status" value="1"/>
</dbReference>
<feature type="binding site" evidence="7">
    <location>
        <position position="260"/>
    </location>
    <ligand>
        <name>ATP</name>
        <dbReference type="ChEBI" id="CHEBI:30616"/>
    </ligand>
</feature>
<dbReference type="SUPFAM" id="SSF56112">
    <property type="entry name" value="Protein kinase-like (PK-like)"/>
    <property type="match status" value="1"/>
</dbReference>
<keyword evidence="8" id="KW-1133">Transmembrane helix</keyword>
<dbReference type="Gene3D" id="1.10.510.10">
    <property type="entry name" value="Transferase(Phosphotransferase) domain 1"/>
    <property type="match status" value="1"/>
</dbReference>
<evidence type="ECO:0000313" key="11">
    <source>
        <dbReference type="Proteomes" id="UP000887574"/>
    </source>
</evidence>
<evidence type="ECO:0000256" key="8">
    <source>
        <dbReference type="SAM" id="Phobius"/>
    </source>
</evidence>
<keyword evidence="11" id="KW-1185">Reference proteome</keyword>
<dbReference type="GO" id="GO:0005576">
    <property type="term" value="C:extracellular region"/>
    <property type="evidence" value="ECO:0007669"/>
    <property type="project" value="UniProtKB-SubCell"/>
</dbReference>
<comment type="subcellular location">
    <subcellularLocation>
        <location evidence="1">Secreted</location>
    </subcellularLocation>
</comment>
<organism evidence="11 12">
    <name type="scientific">Ditylenchus dipsaci</name>
    <dbReference type="NCBI Taxonomy" id="166011"/>
    <lineage>
        <taxon>Eukaryota</taxon>
        <taxon>Metazoa</taxon>
        <taxon>Ecdysozoa</taxon>
        <taxon>Nematoda</taxon>
        <taxon>Chromadorea</taxon>
        <taxon>Rhabditida</taxon>
        <taxon>Tylenchina</taxon>
        <taxon>Tylenchomorpha</taxon>
        <taxon>Sphaerularioidea</taxon>
        <taxon>Anguinidae</taxon>
        <taxon>Anguininae</taxon>
        <taxon>Ditylenchus</taxon>
    </lineage>
</organism>
<dbReference type="AlphaFoldDB" id="A0A915DNX1"/>
<keyword evidence="5 7" id="KW-0547">Nucleotide-binding</keyword>
<dbReference type="Proteomes" id="UP000887574">
    <property type="component" value="Unplaced"/>
</dbReference>
<feature type="transmembrane region" description="Helical" evidence="8">
    <location>
        <begin position="362"/>
        <end position="385"/>
    </location>
</feature>
<feature type="chain" id="PRO_5036813413" evidence="9">
    <location>
        <begin position="21"/>
        <end position="536"/>
    </location>
</feature>
<dbReference type="Gene3D" id="2.60.40.3330">
    <property type="match status" value="1"/>
</dbReference>
<evidence type="ECO:0000256" key="4">
    <source>
        <dbReference type="ARBA" id="ARBA00022729"/>
    </source>
</evidence>
<dbReference type="InterPro" id="IPR038479">
    <property type="entry name" value="Transthyretin-like_sf"/>
</dbReference>
<feature type="signal peptide" evidence="9">
    <location>
        <begin position="1"/>
        <end position="20"/>
    </location>
</feature>
<dbReference type="InterPro" id="IPR008271">
    <property type="entry name" value="Ser/Thr_kinase_AS"/>
</dbReference>
<sequence length="536" mass="59292">MSMIALTISLILMWARSCQQSDVMCRDQAAGVEGVLLCNGQPYSDAVIQLYDVDTGPDPDDKMDQKTPDLNGMRILHNCEDEQRPCYRKLVVKMPVATELRRDLKSSYNTNMSSVYKSSETKGLLLVESDGESGSSLNEIVLVGFGSSLGSSIEPLDMQSDGFSEIDRRSSDSALIGSLSGDSGHETLISAPIAEEYEGNLVPLQLLLIGENTSADIRSKNIGKSFHDFYNLGDDHLGSGAYACVRTATSIATGIEFAAKLISKHVDGHTRETERVFYGAGGGSCYQDIANALKHLHDRGIAHRDVKPENILCTDLCSVSPVKLLRYGLGYRECRISCARGGQCFIGDPNLKIHGYNSRCDMWSLGVIIYIMLCDMLLSLVSAIVKTVDGIKRIQELNWLSRFNIELSFASTSLGILDEEWKNISDEVKDLIDHLLVSFTIFCEIQHHTFDLGASRRLASDTMRNDVLKHLGSFMLRLFQYSSPDGKNLSRNESRRAQQMNQLFRIFKCPASSLPFALMAVNCARCSKIQTPDSLL</sequence>
<dbReference type="GO" id="GO:0004672">
    <property type="term" value="F:protein kinase activity"/>
    <property type="evidence" value="ECO:0007669"/>
    <property type="project" value="InterPro"/>
</dbReference>
<keyword evidence="4 9" id="KW-0732">Signal</keyword>
<dbReference type="InterPro" id="IPR001534">
    <property type="entry name" value="Transthyretin-like"/>
</dbReference>
<evidence type="ECO:0000256" key="5">
    <source>
        <dbReference type="ARBA" id="ARBA00022741"/>
    </source>
</evidence>
<dbReference type="PANTHER" id="PTHR24347">
    <property type="entry name" value="SERINE/THREONINE-PROTEIN KINASE"/>
    <property type="match status" value="1"/>
</dbReference>
<dbReference type="PROSITE" id="PS50011">
    <property type="entry name" value="PROTEIN_KINASE_DOM"/>
    <property type="match status" value="1"/>
</dbReference>
<evidence type="ECO:0000259" key="10">
    <source>
        <dbReference type="PROSITE" id="PS50011"/>
    </source>
</evidence>
<dbReference type="InterPro" id="IPR011009">
    <property type="entry name" value="Kinase-like_dom_sf"/>
</dbReference>
<evidence type="ECO:0000256" key="3">
    <source>
        <dbReference type="ARBA" id="ARBA00022525"/>
    </source>
</evidence>
<dbReference type="InterPro" id="IPR000719">
    <property type="entry name" value="Prot_kinase_dom"/>
</dbReference>
<keyword evidence="6 7" id="KW-0067">ATP-binding</keyword>
<comment type="similarity">
    <text evidence="2">Belongs to the nematode transthyretin-like family.</text>
</comment>
<dbReference type="GO" id="GO:0005524">
    <property type="term" value="F:ATP binding"/>
    <property type="evidence" value="ECO:0007669"/>
    <property type="project" value="UniProtKB-UniRule"/>
</dbReference>
<dbReference type="PROSITE" id="PS00108">
    <property type="entry name" value="PROTEIN_KINASE_ST"/>
    <property type="match status" value="1"/>
</dbReference>
<dbReference type="Pfam" id="PF00069">
    <property type="entry name" value="Pkinase"/>
    <property type="match status" value="1"/>
</dbReference>
<accession>A0A915DNX1</accession>
<name>A0A915DNX1_9BILA</name>
<proteinExistence type="inferred from homology"/>
<keyword evidence="8" id="KW-0472">Membrane</keyword>
<dbReference type="Gene3D" id="3.30.200.20">
    <property type="entry name" value="Phosphorylase Kinase, domain 1"/>
    <property type="match status" value="1"/>
</dbReference>
<evidence type="ECO:0000256" key="7">
    <source>
        <dbReference type="PROSITE-ProRule" id="PRU10141"/>
    </source>
</evidence>
<keyword evidence="3" id="KW-0964">Secreted</keyword>
<keyword evidence="8" id="KW-0812">Transmembrane</keyword>
<reference evidence="12" key="1">
    <citation type="submission" date="2022-11" db="UniProtKB">
        <authorList>
            <consortium name="WormBaseParasite"/>
        </authorList>
    </citation>
    <scope>IDENTIFICATION</scope>
</reference>
<dbReference type="WBParaSite" id="jg21423">
    <property type="protein sequence ID" value="jg21423"/>
    <property type="gene ID" value="jg21423"/>
</dbReference>
<dbReference type="InterPro" id="IPR017441">
    <property type="entry name" value="Protein_kinase_ATP_BS"/>
</dbReference>
<evidence type="ECO:0000256" key="6">
    <source>
        <dbReference type="ARBA" id="ARBA00022840"/>
    </source>
</evidence>
<evidence type="ECO:0000256" key="1">
    <source>
        <dbReference type="ARBA" id="ARBA00004613"/>
    </source>
</evidence>
<dbReference type="Pfam" id="PF01060">
    <property type="entry name" value="TTR-52"/>
    <property type="match status" value="1"/>
</dbReference>
<evidence type="ECO:0000256" key="9">
    <source>
        <dbReference type="SAM" id="SignalP"/>
    </source>
</evidence>
<protein>
    <submittedName>
        <fullName evidence="12">Protein kinase domain-containing protein</fullName>
    </submittedName>
</protein>
<evidence type="ECO:0000256" key="2">
    <source>
        <dbReference type="ARBA" id="ARBA00010112"/>
    </source>
</evidence>
<dbReference type="SMART" id="SM00220">
    <property type="entry name" value="S_TKc"/>
    <property type="match status" value="1"/>
</dbReference>
<feature type="domain" description="Protein kinase" evidence="10">
    <location>
        <begin position="122"/>
        <end position="475"/>
    </location>
</feature>
<evidence type="ECO:0000313" key="12">
    <source>
        <dbReference type="WBParaSite" id="jg21423"/>
    </source>
</evidence>